<proteinExistence type="inferred from homology"/>
<evidence type="ECO:0000256" key="7">
    <source>
        <dbReference type="ARBA" id="ARBA00023004"/>
    </source>
</evidence>
<evidence type="ECO:0000313" key="12">
    <source>
        <dbReference type="EMBL" id="ADE31397.1"/>
    </source>
</evidence>
<keyword evidence="8" id="KW-0411">Iron-sulfur</keyword>
<dbReference type="Pfam" id="PF00266">
    <property type="entry name" value="Aminotran_5"/>
    <property type="match status" value="1"/>
</dbReference>
<evidence type="ECO:0000259" key="11">
    <source>
        <dbReference type="Pfam" id="PF00266"/>
    </source>
</evidence>
<dbReference type="GO" id="GO:0051536">
    <property type="term" value="F:iron-sulfur cluster binding"/>
    <property type="evidence" value="ECO:0007669"/>
    <property type="project" value="UniProtKB-KW"/>
</dbReference>
<dbReference type="EC" id="2.8.1.7" evidence="3"/>
<keyword evidence="5" id="KW-0479">Metal-binding</keyword>
<dbReference type="Proteomes" id="UP000002359">
    <property type="component" value="Chromosome"/>
</dbReference>
<keyword evidence="6" id="KW-0663">Pyridoxal phosphate</keyword>
<dbReference type="PANTHER" id="PTHR11601">
    <property type="entry name" value="CYSTEINE DESULFURYLASE FAMILY MEMBER"/>
    <property type="match status" value="1"/>
</dbReference>
<organism evidence="12 13">
    <name type="scientific">Streptococcus suis (strain GZ1)</name>
    <dbReference type="NCBI Taxonomy" id="423211"/>
    <lineage>
        <taxon>Bacteria</taxon>
        <taxon>Bacillati</taxon>
        <taxon>Bacillota</taxon>
        <taxon>Bacilli</taxon>
        <taxon>Lactobacillales</taxon>
        <taxon>Streptococcaceae</taxon>
        <taxon>Streptococcus</taxon>
    </lineage>
</organism>
<keyword evidence="7" id="KW-0408">Iron</keyword>
<dbReference type="Gene3D" id="3.90.1150.10">
    <property type="entry name" value="Aspartate Aminotransferase, domain 1"/>
    <property type="match status" value="1"/>
</dbReference>
<dbReference type="EMBL" id="CP000837">
    <property type="protein sequence ID" value="ADE31397.1"/>
    <property type="molecule type" value="Genomic_DNA"/>
</dbReference>
<keyword evidence="4 12" id="KW-0808">Transferase</keyword>
<dbReference type="GO" id="GO:0031071">
    <property type="term" value="F:cysteine desulfurase activity"/>
    <property type="evidence" value="ECO:0007669"/>
    <property type="project" value="UniProtKB-EC"/>
</dbReference>
<evidence type="ECO:0000256" key="2">
    <source>
        <dbReference type="ARBA" id="ARBA00006490"/>
    </source>
</evidence>
<dbReference type="InterPro" id="IPR000192">
    <property type="entry name" value="Aminotrans_V_dom"/>
</dbReference>
<dbReference type="GO" id="GO:0046872">
    <property type="term" value="F:metal ion binding"/>
    <property type="evidence" value="ECO:0007669"/>
    <property type="project" value="UniProtKB-KW"/>
</dbReference>
<dbReference type="InterPro" id="IPR015424">
    <property type="entry name" value="PyrdxlP-dep_Trfase"/>
</dbReference>
<dbReference type="SUPFAM" id="SSF53383">
    <property type="entry name" value="PLP-dependent transferases"/>
    <property type="match status" value="1"/>
</dbReference>
<dbReference type="PANTHER" id="PTHR11601:SF34">
    <property type="entry name" value="CYSTEINE DESULFURASE"/>
    <property type="match status" value="1"/>
</dbReference>
<dbReference type="KEGG" id="ssw:SSGZ1_0940"/>
<dbReference type="InterPro" id="IPR016454">
    <property type="entry name" value="Cysteine_dSase"/>
</dbReference>
<dbReference type="InterPro" id="IPR015422">
    <property type="entry name" value="PyrdxlP-dep_Trfase_small"/>
</dbReference>
<comment type="catalytic activity">
    <reaction evidence="9">
        <text>(sulfur carrier)-H + L-cysteine = (sulfur carrier)-SH + L-alanine</text>
        <dbReference type="Rhea" id="RHEA:43892"/>
        <dbReference type="Rhea" id="RHEA-COMP:14737"/>
        <dbReference type="Rhea" id="RHEA-COMP:14739"/>
        <dbReference type="ChEBI" id="CHEBI:29917"/>
        <dbReference type="ChEBI" id="CHEBI:35235"/>
        <dbReference type="ChEBI" id="CHEBI:57972"/>
        <dbReference type="ChEBI" id="CHEBI:64428"/>
        <dbReference type="EC" id="2.8.1.7"/>
    </reaction>
</comment>
<gene>
    <name evidence="12" type="ordered locus">SSGZ1_0940</name>
</gene>
<dbReference type="GO" id="GO:0008483">
    <property type="term" value="F:transaminase activity"/>
    <property type="evidence" value="ECO:0007669"/>
    <property type="project" value="UniProtKB-KW"/>
</dbReference>
<evidence type="ECO:0000256" key="1">
    <source>
        <dbReference type="ARBA" id="ARBA00001933"/>
    </source>
</evidence>
<keyword evidence="12" id="KW-0032">Aminotransferase</keyword>
<dbReference type="Gene3D" id="1.10.260.50">
    <property type="match status" value="1"/>
</dbReference>
<evidence type="ECO:0000256" key="10">
    <source>
        <dbReference type="RuleBase" id="RU004504"/>
    </source>
</evidence>
<evidence type="ECO:0000256" key="4">
    <source>
        <dbReference type="ARBA" id="ARBA00022679"/>
    </source>
</evidence>
<evidence type="ECO:0000256" key="9">
    <source>
        <dbReference type="ARBA" id="ARBA00050776"/>
    </source>
</evidence>
<dbReference type="HOGENOM" id="CLU_003433_0_0_9"/>
<dbReference type="InterPro" id="IPR015421">
    <property type="entry name" value="PyrdxlP-dep_Trfase_major"/>
</dbReference>
<dbReference type="PIRSF" id="PIRSF005572">
    <property type="entry name" value="NifS"/>
    <property type="match status" value="1"/>
</dbReference>
<comment type="cofactor">
    <cofactor evidence="1 10">
        <name>pyridoxal 5'-phosphate</name>
        <dbReference type="ChEBI" id="CHEBI:597326"/>
    </cofactor>
</comment>
<evidence type="ECO:0000256" key="3">
    <source>
        <dbReference type="ARBA" id="ARBA00012239"/>
    </source>
</evidence>
<dbReference type="PROSITE" id="PS00595">
    <property type="entry name" value="AA_TRANSFER_CLASS_5"/>
    <property type="match status" value="1"/>
</dbReference>
<name>D5AHT2_STRGZ</name>
<dbReference type="InterPro" id="IPR020578">
    <property type="entry name" value="Aminotrans_V_PyrdxlP_BS"/>
</dbReference>
<dbReference type="AlphaFoldDB" id="D5AHT2"/>
<evidence type="ECO:0000256" key="8">
    <source>
        <dbReference type="ARBA" id="ARBA00023014"/>
    </source>
</evidence>
<dbReference type="PATRIC" id="fig|423211.3.peg.923"/>
<comment type="similarity">
    <text evidence="2">Belongs to the class-V pyridoxal-phosphate-dependent aminotransferase family. NifS/IscS subfamily.</text>
</comment>
<evidence type="ECO:0000313" key="13">
    <source>
        <dbReference type="Proteomes" id="UP000002359"/>
    </source>
</evidence>
<feature type="domain" description="Aminotransferase class V" evidence="11">
    <location>
        <begin position="33"/>
        <end position="392"/>
    </location>
</feature>
<protein>
    <recommendedName>
        <fullName evidence="3">cysteine desulfurase</fullName>
        <ecNumber evidence="3">2.8.1.7</ecNumber>
    </recommendedName>
</protein>
<sequence length="402" mass="43948">MQMPSTASKNISHSAHFSNLLVLKKKTRSNSLIYLDNAATTALSPTALQRMMEVAQENYGNPSSIHQSGRKANQCLRQSRQEIAQILSASPEQIIFTSGGSEADTLAIQGYALAHQSKGKHLITTAIEHHAVLHTMQYLEDRFGFEVTYIQPVNQVITAQQILDALRPDTILVSVMFANNETGQLLPIKEIGELLADHQAVFHVDAVQAIGKIAISPSDYGIDLLAASAHKFHGPKGMGFLYSKVHKFDSLIHGGKQEQQHRAGTENLPAIAAMATALTEQYESLDTHHQHVSELRQHIIEGLSGLDYYLNQAGPHLPHVLNIGFLGKLNEQLLMQLDLAGIAVSSGSACTAGVVQNSHVLEAMYGKDSHRLKESIRISLSEINTKEEIDTLIIELKKILGG</sequence>
<evidence type="ECO:0000256" key="5">
    <source>
        <dbReference type="ARBA" id="ARBA00022723"/>
    </source>
</evidence>
<accession>D5AHT2</accession>
<evidence type="ECO:0000256" key="6">
    <source>
        <dbReference type="ARBA" id="ARBA00022898"/>
    </source>
</evidence>
<dbReference type="Gene3D" id="3.40.640.10">
    <property type="entry name" value="Type I PLP-dependent aspartate aminotransferase-like (Major domain)"/>
    <property type="match status" value="1"/>
</dbReference>
<reference evidence="12 13" key="1">
    <citation type="journal article" date="2009" name="J. Infect. Dis.">
        <title>Clinical, experimental, and genomic differences between intermediately pathogenic, highly pathogenic, and epidemic Streptococcus suis.</title>
        <authorList>
            <person name="Ye C."/>
            <person name="Zheng H."/>
            <person name="Zhang J."/>
            <person name="Jing H."/>
            <person name="Wang L."/>
            <person name="Xiong Y."/>
            <person name="Wang W."/>
            <person name="Zhou Z."/>
            <person name="Sun Q."/>
            <person name="Luo X."/>
            <person name="Du H."/>
            <person name="Gottschalk M."/>
            <person name="Xu J."/>
        </authorList>
    </citation>
    <scope>NUCLEOTIDE SEQUENCE [LARGE SCALE GENOMIC DNA]</scope>
    <source>
        <strain evidence="12 13">GZ1</strain>
    </source>
</reference>